<sequence>MSTNDGKVGSCPGYQIPMLYHTLPMLSIRASCPPVRDGILNSVLLSLMHH</sequence>
<protein>
    <submittedName>
        <fullName evidence="1">Uncharacterized protein</fullName>
    </submittedName>
</protein>
<reference evidence="1" key="2">
    <citation type="submission" date="2020-02" db="EMBL/GenBank/DDBJ databases">
        <authorList>
            <consortium name="NCBI Pathogen Detection Project"/>
        </authorList>
    </citation>
    <scope>NUCLEOTIDE SEQUENCE</scope>
    <source>
        <strain evidence="1">MA.JE_S09-001881</strain>
    </source>
</reference>
<accession>A0A750KKR2</accession>
<organism evidence="1">
    <name type="scientific">Salmonella enterica</name>
    <name type="common">Salmonella choleraesuis</name>
    <dbReference type="NCBI Taxonomy" id="28901"/>
    <lineage>
        <taxon>Bacteria</taxon>
        <taxon>Pseudomonadati</taxon>
        <taxon>Pseudomonadota</taxon>
        <taxon>Gammaproteobacteria</taxon>
        <taxon>Enterobacterales</taxon>
        <taxon>Enterobacteriaceae</taxon>
        <taxon>Salmonella</taxon>
    </lineage>
</organism>
<dbReference type="AlphaFoldDB" id="A0A750KKR2"/>
<proteinExistence type="predicted"/>
<gene>
    <name evidence="1" type="ORF">G8N11_000963</name>
</gene>
<comment type="caution">
    <text evidence="1">The sequence shown here is derived from an EMBL/GenBank/DDBJ whole genome shotgun (WGS) entry which is preliminary data.</text>
</comment>
<evidence type="ECO:0000313" key="1">
    <source>
        <dbReference type="EMBL" id="HAF6368156.1"/>
    </source>
</evidence>
<reference evidence="1" key="1">
    <citation type="journal article" date="2018" name="Genome Biol.">
        <title>SKESA: strategic k-mer extension for scrupulous assemblies.</title>
        <authorList>
            <person name="Souvorov A."/>
            <person name="Agarwala R."/>
            <person name="Lipman D.J."/>
        </authorList>
    </citation>
    <scope>NUCLEOTIDE SEQUENCE</scope>
    <source>
        <strain evidence="1">MA.JE_S09-001881</strain>
    </source>
</reference>
<dbReference type="EMBL" id="DAAVPB010000002">
    <property type="protein sequence ID" value="HAF6368156.1"/>
    <property type="molecule type" value="Genomic_DNA"/>
</dbReference>
<name>A0A750KKR2_SALER</name>